<dbReference type="Gene3D" id="1.10.3720.10">
    <property type="entry name" value="MetI-like"/>
    <property type="match status" value="1"/>
</dbReference>
<proteinExistence type="inferred from homology"/>
<evidence type="ECO:0000256" key="7">
    <source>
        <dbReference type="ARBA" id="ARBA00022989"/>
    </source>
</evidence>
<dbReference type="Pfam" id="PF00528">
    <property type="entry name" value="BPD_transp_1"/>
    <property type="match status" value="1"/>
</dbReference>
<feature type="transmembrane region" description="Helical" evidence="9">
    <location>
        <begin position="234"/>
        <end position="255"/>
    </location>
</feature>
<dbReference type="InterPro" id="IPR035906">
    <property type="entry name" value="MetI-like_sf"/>
</dbReference>
<feature type="domain" description="ABC transmembrane type-1" evidence="11">
    <location>
        <begin position="196"/>
        <end position="415"/>
    </location>
</feature>
<dbReference type="PROSITE" id="PS50928">
    <property type="entry name" value="ABC_TM1"/>
    <property type="match status" value="1"/>
</dbReference>
<gene>
    <name evidence="12" type="ordered locus">Tmath_1954</name>
</gene>
<evidence type="ECO:0000256" key="10">
    <source>
        <dbReference type="RuleBase" id="RU367050"/>
    </source>
</evidence>
<dbReference type="RefSeq" id="WP_013150821.1">
    <property type="nucleotide sequence ID" value="NC_014209.1"/>
</dbReference>
<reference evidence="12 13" key="1">
    <citation type="submission" date="2010-05" db="EMBL/GenBank/DDBJ databases">
        <title>Complete sequence of Thermoanaerobacter mathranii subsp. mathranii mathranii str. A3.</title>
        <authorList>
            <consortium name="US DOE Joint Genome Institute"/>
            <person name="Lucas S."/>
            <person name="Copeland A."/>
            <person name="Lapidus A."/>
            <person name="Cheng J.-F."/>
            <person name="Bruce D."/>
            <person name="Goodwin L."/>
            <person name="Pitluck S."/>
            <person name="Held B."/>
            <person name="Detter J.C."/>
            <person name="Han C."/>
            <person name="Tapia R."/>
            <person name="Land M."/>
            <person name="Hauser L."/>
            <person name="Kyrpides N."/>
            <person name="Mikhailova N."/>
            <person name="Zhou J."/>
            <person name="Hemme C."/>
            <person name="Woyke T."/>
        </authorList>
    </citation>
    <scope>NUCLEOTIDE SEQUENCE [LARGE SCALE GENOMIC DNA]</scope>
    <source>
        <strain evidence="12 13">A3</strain>
    </source>
</reference>
<keyword evidence="7 9" id="KW-1133">Transmembrane helix</keyword>
<comment type="caution">
    <text evidence="10">Lacks conserved residue(s) required for the propagation of feature annotation.</text>
</comment>
<keyword evidence="6 9" id="KW-0812">Transmembrane</keyword>
<name>A0ABM5LS46_THEM3</name>
<dbReference type="Proteomes" id="UP000002064">
    <property type="component" value="Chromosome"/>
</dbReference>
<keyword evidence="4 10" id="KW-1003">Cell membrane</keyword>
<feature type="transmembrane region" description="Helical" evidence="9">
    <location>
        <begin position="394"/>
        <end position="417"/>
    </location>
</feature>
<evidence type="ECO:0000256" key="1">
    <source>
        <dbReference type="ARBA" id="ARBA00004651"/>
    </source>
</evidence>
<feature type="transmembrane region" description="Helical" evidence="9">
    <location>
        <begin position="136"/>
        <end position="158"/>
    </location>
</feature>
<protein>
    <recommendedName>
        <fullName evidence="10">Maltose/maltodextrin transport system permease protein</fullName>
    </recommendedName>
</protein>
<evidence type="ECO:0000256" key="9">
    <source>
        <dbReference type="RuleBase" id="RU363032"/>
    </source>
</evidence>
<keyword evidence="8 9" id="KW-0472">Membrane</keyword>
<dbReference type="PANTHER" id="PTHR47314:SF1">
    <property type="entry name" value="MALTOSE_MALTODEXTRIN TRANSPORT SYSTEM PERMEASE PROTEIN MALF"/>
    <property type="match status" value="1"/>
</dbReference>
<evidence type="ECO:0000256" key="3">
    <source>
        <dbReference type="ARBA" id="ARBA00022448"/>
    </source>
</evidence>
<evidence type="ECO:0000256" key="5">
    <source>
        <dbReference type="ARBA" id="ARBA00022597"/>
    </source>
</evidence>
<dbReference type="SUPFAM" id="SSF160964">
    <property type="entry name" value="MalF N-terminal region-like"/>
    <property type="match status" value="1"/>
</dbReference>
<keyword evidence="3 9" id="KW-0813">Transport</keyword>
<feature type="transmembrane region" description="Helical" evidence="9">
    <location>
        <begin position="200"/>
        <end position="222"/>
    </location>
</feature>
<keyword evidence="5 10" id="KW-0762">Sugar transport</keyword>
<comment type="similarity">
    <text evidence="2 10">Belongs to the binding-protein-dependent transport system permease family. MalFG subfamily.</text>
</comment>
<evidence type="ECO:0000256" key="4">
    <source>
        <dbReference type="ARBA" id="ARBA00022475"/>
    </source>
</evidence>
<feature type="transmembrane region" description="Helical" evidence="9">
    <location>
        <begin position="28"/>
        <end position="52"/>
    </location>
</feature>
<dbReference type="InterPro" id="IPR000515">
    <property type="entry name" value="MetI-like"/>
</dbReference>
<evidence type="ECO:0000256" key="8">
    <source>
        <dbReference type="ARBA" id="ARBA00023136"/>
    </source>
</evidence>
<sequence>MRRSKKAALLSALFMGLGQLYNREIVKGILIAIIGIIIVINIPYFLYAYWGLITLGEQPLHYVNGIAQGDHSIFLLIQGIIAVLVTLVILIIYILNIVDALKTGEAREQGEKPMGIGDFIKHISHKYFPYFSLSPLFILILFFTVLPILFTISIAFTNYSAPNHLPPRNLVDWVGFTNFKNLVNLKIWKNTFIGVGIWTVIWAVLAALTSYFGGLLLALLINSSEVRLKKFWRTIYILPYAIPGFISILIMRLMFTGLGPVNSFLVKLGFERIPWLTNSTMAKLVAILVNIWLGAPYFMALMSGTLTNIPSDLYEAAEIDGATSSQKFWKITLPLVLHATTPLLILSFTHNFNNFTLIYLLTNGGPANPAYRYAGHTDILISWIYKLTIEQNQYHMASVISIIMFIVIATISTLTFSKTKSFREEDMIQ</sequence>
<accession>A0ABM5LS46</accession>
<evidence type="ECO:0000259" key="11">
    <source>
        <dbReference type="PROSITE" id="PS50928"/>
    </source>
</evidence>
<evidence type="ECO:0000313" key="12">
    <source>
        <dbReference type="EMBL" id="ADH61641.1"/>
    </source>
</evidence>
<evidence type="ECO:0000256" key="2">
    <source>
        <dbReference type="ARBA" id="ARBA00009047"/>
    </source>
</evidence>
<dbReference type="CDD" id="cd06261">
    <property type="entry name" value="TM_PBP2"/>
    <property type="match status" value="1"/>
</dbReference>
<evidence type="ECO:0000313" key="13">
    <source>
        <dbReference type="Proteomes" id="UP000002064"/>
    </source>
</evidence>
<feature type="transmembrane region" description="Helical" evidence="9">
    <location>
        <begin position="73"/>
        <end position="95"/>
    </location>
</feature>
<dbReference type="SUPFAM" id="SSF161098">
    <property type="entry name" value="MetI-like"/>
    <property type="match status" value="1"/>
</dbReference>
<dbReference type="EMBL" id="CP002032">
    <property type="protein sequence ID" value="ADH61641.1"/>
    <property type="molecule type" value="Genomic_DNA"/>
</dbReference>
<dbReference type="PANTHER" id="PTHR47314">
    <property type="entry name" value="MALTOSE/MALTODEXTRIN TRANSPORT SYSTEM PERMEASE PROTEIN MALF"/>
    <property type="match status" value="1"/>
</dbReference>
<keyword evidence="13" id="KW-1185">Reference proteome</keyword>
<comment type="subcellular location">
    <subcellularLocation>
        <location evidence="1 9">Cell membrane</location>
        <topology evidence="1 9">Multi-pass membrane protein</topology>
    </subcellularLocation>
</comment>
<comment type="function">
    <text evidence="10">Part of the ABC transporter complex MalEFGK involved in maltose/maltodextrin import. Probably responsible for the translocation of the substrate across the membrane.</text>
</comment>
<evidence type="ECO:0000256" key="6">
    <source>
        <dbReference type="ARBA" id="ARBA00022692"/>
    </source>
</evidence>
<organism evidence="12 13">
    <name type="scientific">Thermoanaerobacter mathranii subsp. mathranii (strain DSM 11426 / CCUG 53645 / CIP 108742 / A3)</name>
    <dbReference type="NCBI Taxonomy" id="583358"/>
    <lineage>
        <taxon>Bacteria</taxon>
        <taxon>Bacillati</taxon>
        <taxon>Bacillota</taxon>
        <taxon>Clostridia</taxon>
        <taxon>Thermoanaerobacterales</taxon>
        <taxon>Thermoanaerobacteraceae</taxon>
        <taxon>Thermoanaerobacter</taxon>
    </lineage>
</organism>